<evidence type="ECO:0008006" key="4">
    <source>
        <dbReference type="Google" id="ProtNLM"/>
    </source>
</evidence>
<name>A0ABN2TS62_9ACTN</name>
<protein>
    <recommendedName>
        <fullName evidence="4">Type II secretion system protein GspF domain-containing protein</fullName>
    </recommendedName>
</protein>
<dbReference type="PANTHER" id="PTHR35007">
    <property type="entry name" value="INTEGRAL MEMBRANE PROTEIN-RELATED"/>
    <property type="match status" value="1"/>
</dbReference>
<evidence type="ECO:0000313" key="2">
    <source>
        <dbReference type="EMBL" id="GAA2019452.1"/>
    </source>
</evidence>
<comment type="caution">
    <text evidence="2">The sequence shown here is derived from an EMBL/GenBank/DDBJ whole genome shotgun (WGS) entry which is preliminary data.</text>
</comment>
<keyword evidence="1" id="KW-0472">Membrane</keyword>
<feature type="transmembrane region" description="Helical" evidence="1">
    <location>
        <begin position="127"/>
        <end position="147"/>
    </location>
</feature>
<keyword evidence="3" id="KW-1185">Reference proteome</keyword>
<dbReference type="Proteomes" id="UP001500751">
    <property type="component" value="Unassembled WGS sequence"/>
</dbReference>
<keyword evidence="1" id="KW-1133">Transmembrane helix</keyword>
<organism evidence="2 3">
    <name type="scientific">Catenulispora yoronensis</name>
    <dbReference type="NCBI Taxonomy" id="450799"/>
    <lineage>
        <taxon>Bacteria</taxon>
        <taxon>Bacillati</taxon>
        <taxon>Actinomycetota</taxon>
        <taxon>Actinomycetes</taxon>
        <taxon>Catenulisporales</taxon>
        <taxon>Catenulisporaceae</taxon>
        <taxon>Catenulispora</taxon>
    </lineage>
</organism>
<evidence type="ECO:0000256" key="1">
    <source>
        <dbReference type="SAM" id="Phobius"/>
    </source>
</evidence>
<feature type="transmembrane region" description="Helical" evidence="1">
    <location>
        <begin position="277"/>
        <end position="297"/>
    </location>
</feature>
<dbReference type="RefSeq" id="WP_344664763.1">
    <property type="nucleotide sequence ID" value="NZ_BAAAQN010000006.1"/>
</dbReference>
<proteinExistence type="predicted"/>
<reference evidence="2 3" key="1">
    <citation type="journal article" date="2019" name="Int. J. Syst. Evol. Microbiol.">
        <title>The Global Catalogue of Microorganisms (GCM) 10K type strain sequencing project: providing services to taxonomists for standard genome sequencing and annotation.</title>
        <authorList>
            <consortium name="The Broad Institute Genomics Platform"/>
            <consortium name="The Broad Institute Genome Sequencing Center for Infectious Disease"/>
            <person name="Wu L."/>
            <person name="Ma J."/>
        </authorList>
    </citation>
    <scope>NUCLEOTIDE SEQUENCE [LARGE SCALE GENOMIC DNA]</scope>
    <source>
        <strain evidence="2 3">JCM 16014</strain>
    </source>
</reference>
<gene>
    <name evidence="2" type="ORF">GCM10009839_14910</name>
</gene>
<accession>A0ABN2TS62</accession>
<feature type="transmembrane region" description="Helical" evidence="1">
    <location>
        <begin position="101"/>
        <end position="121"/>
    </location>
</feature>
<sequence>MSLVAPIVAGVVAGGGLTLVVAHLLPSPPPELRSAVQRLNSPLREATPVASDPRLAPGAKGRSILPEPLLTWLQGSGLVLASPEDLAILGKNATTHSAEKIGMGVLGLLLPAALTLFLVALKIHISLAIPIGIALLVGAVCFFGPDLEIRGRARSARAEFLKVLHAYLINVALERRANLGIVQAMTEAATVGDSWVLQRIRATLLASQMSNTTPWRALEELGTELGVMHLVEAAQTLRSASQEGTAVFQRLVAQADSLGDAVLTEEKAVANARSERMVIPVTLMGIVIMIMMAYPAVVELARVR</sequence>
<dbReference type="PANTHER" id="PTHR35007:SF1">
    <property type="entry name" value="PILUS ASSEMBLY PROTEIN"/>
    <property type="match status" value="1"/>
</dbReference>
<feature type="transmembrane region" description="Helical" evidence="1">
    <location>
        <begin position="6"/>
        <end position="25"/>
    </location>
</feature>
<evidence type="ECO:0000313" key="3">
    <source>
        <dbReference type="Proteomes" id="UP001500751"/>
    </source>
</evidence>
<keyword evidence="1" id="KW-0812">Transmembrane</keyword>
<dbReference type="EMBL" id="BAAAQN010000006">
    <property type="protein sequence ID" value="GAA2019452.1"/>
    <property type="molecule type" value="Genomic_DNA"/>
</dbReference>